<evidence type="ECO:0000256" key="7">
    <source>
        <dbReference type="SAM" id="MobiDB-lite"/>
    </source>
</evidence>
<evidence type="ECO:0000256" key="4">
    <source>
        <dbReference type="ARBA" id="ARBA00022786"/>
    </source>
</evidence>
<comment type="similarity">
    <text evidence="5">Belongs to the WD repeat cdt2 family.</text>
</comment>
<dbReference type="SMART" id="SM00320">
    <property type="entry name" value="WD40"/>
    <property type="match status" value="6"/>
</dbReference>
<keyword evidence="4" id="KW-0833">Ubl conjugation pathway</keyword>
<evidence type="ECO:0000256" key="6">
    <source>
        <dbReference type="PROSITE-ProRule" id="PRU00221"/>
    </source>
</evidence>
<sequence length="530" mass="58156">MPGSKRPFQDITDTSVNQLAGSSDSKHKRRPRQIQQSLQCPRRAPFNRRALERSLHGRIPYSAAYADLSLDSLALYCRPSDVKEILHEDSLHIPFAVATANTCTLAATADEPGVVRIFDHSASPAHCKNGMSAHCALESVPLFSLPMHNNAIFDLAWSQDDKLLATASGDQTIHILDVQTQTVLTTLQGHTSTVKQVQFDPAYNNGNRLVSGGRDGRVCIWDLRDRMPNASGLAIHAPAQAMDAAHGHTESVKHAKSSRRAQIPAVSITALALLPSGNLMTSAASGSNLLTWDPRMFPTWPTAALSSQARQRAMIKSLVGKTAAVRSLNRPARSYGVASMALSDDKHTVYAMSRDSKIHAYSTAHPDAGPQQTWQIPEMRVESFYCKIDVSNDGFLACGNTSGSPVIIDTRYSEEAVVDVYGDKMQERTSTLARTLSDFDQASRTPPVVVNTDTARPQQRTAGYRMLKNAHAAECTSVSWSHDGQALLTIGDDCIMRTWRRDLTRRVERERLALDYGEESSWGCMETMPV</sequence>
<feature type="repeat" description="WD" evidence="6">
    <location>
        <begin position="468"/>
        <end position="499"/>
    </location>
</feature>
<dbReference type="PANTHER" id="PTHR22852">
    <property type="entry name" value="LETHAL 2 DENTICLELESS PROTEIN RETINOIC ACID-REGULATED NUCLEAR MATRIX-ASSOCIATED PROTEIN"/>
    <property type="match status" value="1"/>
</dbReference>
<dbReference type="GO" id="GO:0030674">
    <property type="term" value="F:protein-macromolecule adaptor activity"/>
    <property type="evidence" value="ECO:0007669"/>
    <property type="project" value="TreeGrafter"/>
</dbReference>
<feature type="repeat" description="WD" evidence="6">
    <location>
        <begin position="145"/>
        <end position="186"/>
    </location>
</feature>
<evidence type="ECO:0000313" key="8">
    <source>
        <dbReference type="EMBL" id="ORY81008.1"/>
    </source>
</evidence>
<keyword evidence="3" id="KW-0677">Repeat</keyword>
<dbReference type="Pfam" id="PF00400">
    <property type="entry name" value="WD40"/>
    <property type="match status" value="3"/>
</dbReference>
<dbReference type="InterPro" id="IPR019775">
    <property type="entry name" value="WD40_repeat_CS"/>
</dbReference>
<comment type="caution">
    <text evidence="8">The sequence shown here is derived from an EMBL/GenBank/DDBJ whole genome shotgun (WGS) entry which is preliminary data.</text>
</comment>
<protein>
    <submittedName>
        <fullName evidence="8">WD40-repeat-containing domain protein</fullName>
    </submittedName>
</protein>
<feature type="region of interest" description="Disordered" evidence="7">
    <location>
        <begin position="1"/>
        <end position="37"/>
    </location>
</feature>
<dbReference type="Proteomes" id="UP000193685">
    <property type="component" value="Unassembled WGS sequence"/>
</dbReference>
<dbReference type="SUPFAM" id="SSF50978">
    <property type="entry name" value="WD40 repeat-like"/>
    <property type="match status" value="1"/>
</dbReference>
<dbReference type="RefSeq" id="XP_040724653.1">
    <property type="nucleotide sequence ID" value="XM_040869576.1"/>
</dbReference>
<name>A0A1Y2FAS2_PROLT</name>
<dbReference type="Gene3D" id="2.130.10.10">
    <property type="entry name" value="YVTN repeat-like/Quinoprotein amine dehydrogenase"/>
    <property type="match status" value="2"/>
</dbReference>
<dbReference type="PROSITE" id="PS50082">
    <property type="entry name" value="WD_REPEATS_2"/>
    <property type="match status" value="3"/>
</dbReference>
<comment type="pathway">
    <text evidence="1">Protein modification; protein ubiquitination.</text>
</comment>
<dbReference type="OMA" id="RTAHNNR"/>
<dbReference type="PANTHER" id="PTHR22852:SF0">
    <property type="entry name" value="DENTICLELESS PROTEIN HOMOLOG"/>
    <property type="match status" value="1"/>
</dbReference>
<dbReference type="InterPro" id="IPR015943">
    <property type="entry name" value="WD40/YVTN_repeat-like_dom_sf"/>
</dbReference>
<gene>
    <name evidence="8" type="ORF">BCR37DRAFT_380895</name>
</gene>
<dbReference type="InterPro" id="IPR001680">
    <property type="entry name" value="WD40_rpt"/>
</dbReference>
<reference evidence="8 9" key="1">
    <citation type="submission" date="2016-07" db="EMBL/GenBank/DDBJ databases">
        <title>Pervasive Adenine N6-methylation of Active Genes in Fungi.</title>
        <authorList>
            <consortium name="DOE Joint Genome Institute"/>
            <person name="Mondo S.J."/>
            <person name="Dannebaum R.O."/>
            <person name="Kuo R.C."/>
            <person name="Labutti K."/>
            <person name="Haridas S."/>
            <person name="Kuo A."/>
            <person name="Salamov A."/>
            <person name="Ahrendt S.R."/>
            <person name="Lipzen A."/>
            <person name="Sullivan W."/>
            <person name="Andreopoulos W.B."/>
            <person name="Clum A."/>
            <person name="Lindquist E."/>
            <person name="Daum C."/>
            <person name="Ramamoorthy G.K."/>
            <person name="Gryganskyi A."/>
            <person name="Culley D."/>
            <person name="Magnuson J.K."/>
            <person name="James T.Y."/>
            <person name="O'Malley M.A."/>
            <person name="Stajich J.E."/>
            <person name="Spatafora J.W."/>
            <person name="Visel A."/>
            <person name="Grigoriev I.V."/>
        </authorList>
    </citation>
    <scope>NUCLEOTIDE SEQUENCE [LARGE SCALE GENOMIC DNA]</scope>
    <source>
        <strain evidence="8 9">12-1054</strain>
    </source>
</reference>
<dbReference type="GeneID" id="63786175"/>
<evidence type="ECO:0000313" key="9">
    <source>
        <dbReference type="Proteomes" id="UP000193685"/>
    </source>
</evidence>
<dbReference type="EMBL" id="MCFI01000012">
    <property type="protein sequence ID" value="ORY81008.1"/>
    <property type="molecule type" value="Genomic_DNA"/>
</dbReference>
<evidence type="ECO:0000256" key="1">
    <source>
        <dbReference type="ARBA" id="ARBA00004906"/>
    </source>
</evidence>
<dbReference type="PROSITE" id="PS50294">
    <property type="entry name" value="WD_REPEATS_REGION"/>
    <property type="match status" value="2"/>
</dbReference>
<dbReference type="GO" id="GO:0005634">
    <property type="term" value="C:nucleus"/>
    <property type="evidence" value="ECO:0007669"/>
    <property type="project" value="TreeGrafter"/>
</dbReference>
<organism evidence="8 9">
    <name type="scientific">Protomyces lactucae-debilis</name>
    <dbReference type="NCBI Taxonomy" id="2754530"/>
    <lineage>
        <taxon>Eukaryota</taxon>
        <taxon>Fungi</taxon>
        <taxon>Dikarya</taxon>
        <taxon>Ascomycota</taxon>
        <taxon>Taphrinomycotina</taxon>
        <taxon>Taphrinomycetes</taxon>
        <taxon>Taphrinales</taxon>
        <taxon>Protomycetaceae</taxon>
        <taxon>Protomyces</taxon>
    </lineage>
</organism>
<dbReference type="OrthoDB" id="2096344at2759"/>
<dbReference type="PROSITE" id="PS00678">
    <property type="entry name" value="WD_REPEATS_1"/>
    <property type="match status" value="1"/>
</dbReference>
<dbReference type="InterPro" id="IPR036322">
    <property type="entry name" value="WD40_repeat_dom_sf"/>
</dbReference>
<feature type="compositionally biased region" description="Polar residues" evidence="7">
    <location>
        <begin position="11"/>
        <end position="23"/>
    </location>
</feature>
<accession>A0A1Y2FAS2</accession>
<keyword evidence="9" id="KW-1185">Reference proteome</keyword>
<dbReference type="AlphaFoldDB" id="A0A1Y2FAS2"/>
<evidence type="ECO:0000256" key="2">
    <source>
        <dbReference type="ARBA" id="ARBA00022574"/>
    </source>
</evidence>
<proteinExistence type="inferred from homology"/>
<dbReference type="InterPro" id="IPR051865">
    <property type="entry name" value="WD-repeat_CDT2_adapter"/>
</dbReference>
<evidence type="ECO:0000256" key="5">
    <source>
        <dbReference type="ARBA" id="ARBA00038344"/>
    </source>
</evidence>
<evidence type="ECO:0000256" key="3">
    <source>
        <dbReference type="ARBA" id="ARBA00022737"/>
    </source>
</evidence>
<dbReference type="STRING" id="56484.A0A1Y2FAS2"/>
<keyword evidence="2 6" id="KW-0853">WD repeat</keyword>
<dbReference type="GO" id="GO:0043161">
    <property type="term" value="P:proteasome-mediated ubiquitin-dependent protein catabolic process"/>
    <property type="evidence" value="ECO:0007669"/>
    <property type="project" value="TreeGrafter"/>
</dbReference>
<feature type="repeat" description="WD" evidence="6">
    <location>
        <begin position="187"/>
        <end position="231"/>
    </location>
</feature>